<dbReference type="AlphaFoldDB" id="A0A071M965"/>
<organism evidence="3">
    <name type="scientific">Burkholderia cenocepacia</name>
    <dbReference type="NCBI Taxonomy" id="95486"/>
    <lineage>
        <taxon>Bacteria</taxon>
        <taxon>Pseudomonadati</taxon>
        <taxon>Pseudomonadota</taxon>
        <taxon>Betaproteobacteria</taxon>
        <taxon>Burkholderiales</taxon>
        <taxon>Burkholderiaceae</taxon>
        <taxon>Burkholderia</taxon>
        <taxon>Burkholderia cepacia complex</taxon>
    </lineage>
</organism>
<dbReference type="SUPFAM" id="SSF56925">
    <property type="entry name" value="OMPA-like"/>
    <property type="match status" value="1"/>
</dbReference>
<dbReference type="Pfam" id="PF03922">
    <property type="entry name" value="OmpW"/>
    <property type="match status" value="1"/>
</dbReference>
<evidence type="ECO:0000313" key="3">
    <source>
        <dbReference type="EMBL" id="KEA57135.1"/>
    </source>
</evidence>
<evidence type="ECO:0000256" key="1">
    <source>
        <dbReference type="ARBA" id="ARBA00004442"/>
    </source>
</evidence>
<dbReference type="InterPro" id="IPR011250">
    <property type="entry name" value="OMP/PagP_B-barrel"/>
</dbReference>
<name>A0A071M965_9BURK</name>
<dbReference type="PANTHER" id="PTHR36920:SF1">
    <property type="entry name" value="OUTER MEMBRANE PROTEIN W"/>
    <property type="match status" value="1"/>
</dbReference>
<sequence>MKRKLAITGAAALAFTFAGGTAQAQSAGDFYVSTGWLHLSPQDSSDPLFLYRVGGTPINQSIPNTGAGINDADTLGLAAGYFVTDHISTELVMGIPPKFDITGKGQFDKFGVLGRAYQWSPAVLLRYHFNDANAKFRPYVGVGATYVWFTGAKITNSSFENGVLGGPTSATTSNQWAPVFNAGFTYNFTKHWFGGLSISYIPVSVTATFTTARRTPVGTLTETSKAKISLNPIVTYLNVGYRF</sequence>
<dbReference type="EMBL" id="JJOA01000021">
    <property type="protein sequence ID" value="KEA57135.1"/>
    <property type="molecule type" value="Genomic_DNA"/>
</dbReference>
<dbReference type="Gene3D" id="2.40.160.20">
    <property type="match status" value="1"/>
</dbReference>
<keyword evidence="2" id="KW-0732">Signal</keyword>
<evidence type="ECO:0000256" key="2">
    <source>
        <dbReference type="SAM" id="SignalP"/>
    </source>
</evidence>
<dbReference type="InterPro" id="IPR005618">
    <property type="entry name" value="OMPW"/>
</dbReference>
<protein>
    <submittedName>
        <fullName evidence="3">Membrane protein</fullName>
    </submittedName>
</protein>
<comment type="subcellular location">
    <subcellularLocation>
        <location evidence="1">Cell outer membrane</location>
    </subcellularLocation>
</comment>
<feature type="signal peptide" evidence="2">
    <location>
        <begin position="1"/>
        <end position="24"/>
    </location>
</feature>
<reference evidence="3" key="1">
    <citation type="submission" date="2014-04" db="EMBL/GenBank/DDBJ databases">
        <title>In planta biocontrol of soil-borne Fusarium wilt of banana through a plant endophytic bacterium, Burkholderia cenocepacia 869T2.</title>
        <authorList>
            <person name="Ho Y.-N."/>
            <person name="Chiang H.-M."/>
            <person name="Chao C.-P."/>
            <person name="Su C.-C."/>
            <person name="Hsu H.-F."/>
            <person name="Guo C.-T."/>
            <person name="Hsieh J.-L."/>
            <person name="Huang C.-C."/>
        </authorList>
    </citation>
    <scope>NUCLEOTIDE SEQUENCE [LARGE SCALE GENOMIC DNA]</scope>
    <source>
        <strain evidence="3">869T2</strain>
    </source>
</reference>
<proteinExistence type="predicted"/>
<dbReference type="OrthoDB" id="9807574at2"/>
<comment type="caution">
    <text evidence="3">The sequence shown here is derived from an EMBL/GenBank/DDBJ whole genome shotgun (WGS) entry which is preliminary data.</text>
</comment>
<feature type="chain" id="PRO_5001677466" evidence="2">
    <location>
        <begin position="25"/>
        <end position="243"/>
    </location>
</feature>
<dbReference type="PANTHER" id="PTHR36920">
    <property type="match status" value="1"/>
</dbReference>
<dbReference type="GO" id="GO:0009279">
    <property type="term" value="C:cell outer membrane"/>
    <property type="evidence" value="ECO:0007669"/>
    <property type="project" value="UniProtKB-SubCell"/>
</dbReference>
<gene>
    <name evidence="3" type="ORF">DT99_23705</name>
</gene>
<dbReference type="GO" id="GO:0055085">
    <property type="term" value="P:transmembrane transport"/>
    <property type="evidence" value="ECO:0007669"/>
    <property type="project" value="TreeGrafter"/>
</dbReference>
<accession>A0A071M965</accession>